<sequence>MTSVGGSYVGLRTFSTYGMQTISAKKGSSISFTPSRDYKPRSKAGTLSDASATDTLRRNVMDEVAIPGKYRTYFKPDKRTVRKEEESMHMSRLRSPKKVTAAKWKNSQESSDTDLYSGESEEPNSTHIRKRGFENVAWRALEQIYARDVLPHPLLHRDYLKIKLLPDRKTFQLWYTPIPDDKVSSDQIAEAVAQHAAAFRAMLARHARSSTSSRLVFQLVRKSDQRASMADIWKRLEKEVDLESESAEDKK</sequence>
<evidence type="ECO:0000313" key="3">
    <source>
        <dbReference type="Proteomes" id="UP000703661"/>
    </source>
</evidence>
<feature type="region of interest" description="Disordered" evidence="1">
    <location>
        <begin position="25"/>
        <end position="51"/>
    </location>
</feature>
<accession>A0A9P6STJ9</accession>
<feature type="compositionally biased region" description="Polar residues" evidence="1">
    <location>
        <begin position="25"/>
        <end position="34"/>
    </location>
</feature>
<proteinExistence type="predicted"/>
<keyword evidence="3" id="KW-1185">Reference proteome</keyword>
<gene>
    <name evidence="2" type="ORF">BGZ80_006307</name>
</gene>
<protein>
    <submittedName>
        <fullName evidence="2">Uncharacterized protein</fullName>
    </submittedName>
</protein>
<comment type="caution">
    <text evidence="2">The sequence shown here is derived from an EMBL/GenBank/DDBJ whole genome shotgun (WGS) entry which is preliminary data.</text>
</comment>
<dbReference type="AlphaFoldDB" id="A0A9P6STJ9"/>
<organism evidence="2 3">
    <name type="scientific">Entomortierella chlamydospora</name>
    <dbReference type="NCBI Taxonomy" id="101097"/>
    <lineage>
        <taxon>Eukaryota</taxon>
        <taxon>Fungi</taxon>
        <taxon>Fungi incertae sedis</taxon>
        <taxon>Mucoromycota</taxon>
        <taxon>Mortierellomycotina</taxon>
        <taxon>Mortierellomycetes</taxon>
        <taxon>Mortierellales</taxon>
        <taxon>Mortierellaceae</taxon>
        <taxon>Entomortierella</taxon>
    </lineage>
</organism>
<name>A0A9P6STJ9_9FUNG</name>
<dbReference type="Proteomes" id="UP000703661">
    <property type="component" value="Unassembled WGS sequence"/>
</dbReference>
<evidence type="ECO:0000313" key="2">
    <source>
        <dbReference type="EMBL" id="KAG0000777.1"/>
    </source>
</evidence>
<evidence type="ECO:0000256" key="1">
    <source>
        <dbReference type="SAM" id="MobiDB-lite"/>
    </source>
</evidence>
<reference evidence="2" key="1">
    <citation type="journal article" date="2020" name="Fungal Divers.">
        <title>Resolving the Mortierellaceae phylogeny through synthesis of multi-gene phylogenetics and phylogenomics.</title>
        <authorList>
            <person name="Vandepol N."/>
            <person name="Liber J."/>
            <person name="Desiro A."/>
            <person name="Na H."/>
            <person name="Kennedy M."/>
            <person name="Barry K."/>
            <person name="Grigoriev I.V."/>
            <person name="Miller A.N."/>
            <person name="O'Donnell K."/>
            <person name="Stajich J.E."/>
            <person name="Bonito G."/>
        </authorList>
    </citation>
    <scope>NUCLEOTIDE SEQUENCE</scope>
    <source>
        <strain evidence="2">NRRL 2769</strain>
    </source>
</reference>
<feature type="compositionally biased region" description="Basic and acidic residues" evidence="1">
    <location>
        <begin position="80"/>
        <end position="89"/>
    </location>
</feature>
<feature type="region of interest" description="Disordered" evidence="1">
    <location>
        <begin position="80"/>
        <end position="126"/>
    </location>
</feature>
<feature type="compositionally biased region" description="Polar residues" evidence="1">
    <location>
        <begin position="105"/>
        <end position="114"/>
    </location>
</feature>
<dbReference type="EMBL" id="JAAAID010003103">
    <property type="protein sequence ID" value="KAG0000777.1"/>
    <property type="molecule type" value="Genomic_DNA"/>
</dbReference>